<dbReference type="Gene3D" id="3.40.50.300">
    <property type="entry name" value="P-loop containing nucleotide triphosphate hydrolases"/>
    <property type="match status" value="1"/>
</dbReference>
<evidence type="ECO:0008006" key="4">
    <source>
        <dbReference type="Google" id="ProtNLM"/>
    </source>
</evidence>
<dbReference type="RefSeq" id="WP_209706689.1">
    <property type="nucleotide sequence ID" value="NZ_JAGIOO010000001.1"/>
</dbReference>
<dbReference type="InterPro" id="IPR053137">
    <property type="entry name" value="NLR-like"/>
</dbReference>
<keyword evidence="3" id="KW-1185">Reference proteome</keyword>
<feature type="region of interest" description="Disordered" evidence="1">
    <location>
        <begin position="1"/>
        <end position="30"/>
    </location>
</feature>
<dbReference type="Gene3D" id="1.25.40.10">
    <property type="entry name" value="Tetratricopeptide repeat domain"/>
    <property type="match status" value="1"/>
</dbReference>
<gene>
    <name evidence="2" type="ORF">JOF53_001979</name>
</gene>
<dbReference type="SUPFAM" id="SSF52540">
    <property type="entry name" value="P-loop containing nucleoside triphosphate hydrolases"/>
    <property type="match status" value="1"/>
</dbReference>
<sequence>MRDRLMAGSSGGPEWPVRWGTPPAPTENDLDRGLARPGGDLVVLAGAPGTGKSQLAARWAREDEPDLLLWVDAASRLAVVGAYHRAYAALTGYRGPAELGARRFLAWLARFDGHSLVVLDGVGEDLAGLLPGTPTLVTTRRWEGECYEIGPFTERQARAYDGGRVAGLAEELGRAPLALALAAAHLRETGRSCAELRKALPEPGVRGLCAVAPVDRRVLGVLALLPAGMPEAGIGALVAGEPGAAAAVALAERFGLVRWDGDLVRLPGSVAEVFAGPAFVPGAADLLLRTWPGPEHPLAHLHLANARTLAAPPAHPVRFRLGNLLGELGWAAEAARYFRELRGVLGGAAGAVARHDGGWWLGESGEVAAAVRELAHAVAELSRARGPRHADTLTARHSLAVWRTHAGEYGRAVVELAAVLRGRVQALGPRHPDTLATRHDLARWHGATGDALAAVRELERLLRDQVLTLGGLDPGTLATRHDLARWRGHAGDPAAAVAELGRVLDDELRVHGPWHPNILTTCHNLLFWRRVLDGQDTG</sequence>
<dbReference type="Proteomes" id="UP001519363">
    <property type="component" value="Unassembled WGS sequence"/>
</dbReference>
<accession>A0ABS5A954</accession>
<reference evidence="2 3" key="1">
    <citation type="submission" date="2021-03" db="EMBL/GenBank/DDBJ databases">
        <title>Sequencing the genomes of 1000 actinobacteria strains.</title>
        <authorList>
            <person name="Klenk H.-P."/>
        </authorList>
    </citation>
    <scope>NUCLEOTIDE SEQUENCE [LARGE SCALE GENOMIC DNA]</scope>
    <source>
        <strain evidence="2 3">DSM 44580</strain>
    </source>
</reference>
<evidence type="ECO:0000313" key="3">
    <source>
        <dbReference type="Proteomes" id="UP001519363"/>
    </source>
</evidence>
<protein>
    <recommendedName>
        <fullName evidence="4">Tetratricopeptide repeat protein</fullName>
    </recommendedName>
</protein>
<proteinExistence type="predicted"/>
<dbReference type="PANTHER" id="PTHR46082:SF6">
    <property type="entry name" value="AAA+ ATPASE DOMAIN-CONTAINING PROTEIN-RELATED"/>
    <property type="match status" value="1"/>
</dbReference>
<dbReference type="InterPro" id="IPR027417">
    <property type="entry name" value="P-loop_NTPase"/>
</dbReference>
<evidence type="ECO:0000256" key="1">
    <source>
        <dbReference type="SAM" id="MobiDB-lite"/>
    </source>
</evidence>
<dbReference type="Pfam" id="PF13374">
    <property type="entry name" value="TPR_10"/>
    <property type="match status" value="1"/>
</dbReference>
<dbReference type="PANTHER" id="PTHR46082">
    <property type="entry name" value="ATP/GTP-BINDING PROTEIN-RELATED"/>
    <property type="match status" value="1"/>
</dbReference>
<evidence type="ECO:0000313" key="2">
    <source>
        <dbReference type="EMBL" id="MBP2473107.1"/>
    </source>
</evidence>
<dbReference type="EMBL" id="JAGIOO010000001">
    <property type="protein sequence ID" value="MBP2473107.1"/>
    <property type="molecule type" value="Genomic_DNA"/>
</dbReference>
<organism evidence="2 3">
    <name type="scientific">Crossiella equi</name>
    <dbReference type="NCBI Taxonomy" id="130796"/>
    <lineage>
        <taxon>Bacteria</taxon>
        <taxon>Bacillati</taxon>
        <taxon>Actinomycetota</taxon>
        <taxon>Actinomycetes</taxon>
        <taxon>Pseudonocardiales</taxon>
        <taxon>Pseudonocardiaceae</taxon>
        <taxon>Crossiella</taxon>
    </lineage>
</organism>
<dbReference type="InterPro" id="IPR011990">
    <property type="entry name" value="TPR-like_helical_dom_sf"/>
</dbReference>
<comment type="caution">
    <text evidence="2">The sequence shown here is derived from an EMBL/GenBank/DDBJ whole genome shotgun (WGS) entry which is preliminary data.</text>
</comment>
<name>A0ABS5A954_9PSEU</name>